<evidence type="ECO:0000313" key="3">
    <source>
        <dbReference type="Proteomes" id="UP000008281"/>
    </source>
</evidence>
<keyword evidence="1" id="KW-0812">Transmembrane</keyword>
<dbReference type="EMBL" id="DS268437">
    <property type="protein sequence ID" value="EFO99125.1"/>
    <property type="molecule type" value="Genomic_DNA"/>
</dbReference>
<accession>E3MDG5</accession>
<gene>
    <name evidence="2" type="ORF">CRE_17811</name>
</gene>
<dbReference type="STRING" id="31234.E3MDG5"/>
<keyword evidence="3" id="KW-1185">Reference proteome</keyword>
<feature type="transmembrane region" description="Helical" evidence="1">
    <location>
        <begin position="72"/>
        <end position="94"/>
    </location>
</feature>
<dbReference type="OMA" id="LYSAWAT"/>
<evidence type="ECO:0000256" key="1">
    <source>
        <dbReference type="SAM" id="Phobius"/>
    </source>
</evidence>
<reference evidence="2" key="1">
    <citation type="submission" date="2007-07" db="EMBL/GenBank/DDBJ databases">
        <title>PCAP assembly of the Caenorhabditis remanei genome.</title>
        <authorList>
            <consortium name="The Caenorhabditis remanei Sequencing Consortium"/>
            <person name="Wilson R.K."/>
        </authorList>
    </citation>
    <scope>NUCLEOTIDE SEQUENCE [LARGE SCALE GENOMIC DNA]</scope>
    <source>
        <strain evidence="2">PB4641</strain>
    </source>
</reference>
<dbReference type="AlphaFoldDB" id="E3MDG5"/>
<feature type="transmembrane region" description="Helical" evidence="1">
    <location>
        <begin position="106"/>
        <end position="128"/>
    </location>
</feature>
<dbReference type="eggNOG" id="ENOG502TI92">
    <property type="taxonomic scope" value="Eukaryota"/>
</dbReference>
<organism evidence="3">
    <name type="scientific">Caenorhabditis remanei</name>
    <name type="common">Caenorhabditis vulgaris</name>
    <dbReference type="NCBI Taxonomy" id="31234"/>
    <lineage>
        <taxon>Eukaryota</taxon>
        <taxon>Metazoa</taxon>
        <taxon>Ecdysozoa</taxon>
        <taxon>Nematoda</taxon>
        <taxon>Chromadorea</taxon>
        <taxon>Rhabditida</taxon>
        <taxon>Rhabditina</taxon>
        <taxon>Rhabditomorpha</taxon>
        <taxon>Rhabditoidea</taxon>
        <taxon>Rhabditidae</taxon>
        <taxon>Peloderinae</taxon>
        <taxon>Caenorhabditis</taxon>
    </lineage>
</organism>
<feature type="transmembrane region" description="Helical" evidence="1">
    <location>
        <begin position="34"/>
        <end position="60"/>
    </location>
</feature>
<proteinExistence type="predicted"/>
<sequence>MFYFLLIQWSRVDIPVLTHFNGKFQNLVVNGEKIITVFCLVVIGIGLLVILVLLFVIFKVEMKTDSHARRFFHIWPLVHIALSTTYQLVTQIVLSHWKDYQIPSLYSAWATTVSVGIHLALHSLSIFWKIS</sequence>
<dbReference type="OrthoDB" id="5815851at2759"/>
<name>E3MDG5_CAERE</name>
<keyword evidence="1" id="KW-1133">Transmembrane helix</keyword>
<evidence type="ECO:0000313" key="2">
    <source>
        <dbReference type="EMBL" id="EFO99125.1"/>
    </source>
</evidence>
<dbReference type="FunCoup" id="E3MDG5">
    <property type="interactions" value="495"/>
</dbReference>
<dbReference type="HOGENOM" id="CLU_146228_0_0_1"/>
<dbReference type="InParanoid" id="E3MDG5"/>
<keyword evidence="1" id="KW-0472">Membrane</keyword>
<protein>
    <submittedName>
        <fullName evidence="2">Uncharacterized protein</fullName>
    </submittedName>
</protein>
<dbReference type="Proteomes" id="UP000008281">
    <property type="component" value="Unassembled WGS sequence"/>
</dbReference>